<protein>
    <submittedName>
        <fullName evidence="2">Uncharacterized protein</fullName>
    </submittedName>
</protein>
<gene>
    <name evidence="2" type="ORF">GOM49_08585</name>
</gene>
<name>A0A6I6EXX6_9CLOT</name>
<keyword evidence="3" id="KW-1185">Reference proteome</keyword>
<dbReference type="AlphaFoldDB" id="A0A6I6EXX6"/>
<accession>A0A6I6EXX6</accession>
<dbReference type="Proteomes" id="UP000422764">
    <property type="component" value="Chromosome"/>
</dbReference>
<feature type="transmembrane region" description="Helical" evidence="1">
    <location>
        <begin position="21"/>
        <end position="42"/>
    </location>
</feature>
<evidence type="ECO:0000256" key="1">
    <source>
        <dbReference type="SAM" id="Phobius"/>
    </source>
</evidence>
<reference evidence="2 3" key="1">
    <citation type="submission" date="2019-12" db="EMBL/GenBank/DDBJ databases">
        <title>Genome sequenceing of Clostridium bovifaecis.</title>
        <authorList>
            <person name="Yao Y."/>
        </authorList>
    </citation>
    <scope>NUCLEOTIDE SEQUENCE [LARGE SCALE GENOMIC DNA]</scope>
    <source>
        <strain evidence="2 3">BXX</strain>
    </source>
</reference>
<keyword evidence="1" id="KW-1133">Transmembrane helix</keyword>
<evidence type="ECO:0000313" key="3">
    <source>
        <dbReference type="Proteomes" id="UP000422764"/>
    </source>
</evidence>
<dbReference type="EMBL" id="CP046522">
    <property type="protein sequence ID" value="QGU95141.1"/>
    <property type="molecule type" value="Genomic_DNA"/>
</dbReference>
<organism evidence="2 3">
    <name type="scientific">Clostridium bovifaecis</name>
    <dbReference type="NCBI Taxonomy" id="2184719"/>
    <lineage>
        <taxon>Bacteria</taxon>
        <taxon>Bacillati</taxon>
        <taxon>Bacillota</taxon>
        <taxon>Clostridia</taxon>
        <taxon>Eubacteriales</taxon>
        <taxon>Clostridiaceae</taxon>
        <taxon>Clostridium</taxon>
    </lineage>
</organism>
<sequence length="161" mass="19373">MQNYNFLPLWYRNKMEKKEKFKFKICIFIMLAIIITSGIKYFKYEKEIDSLKIIAEFNSDKVMKERSNKEKSEAKKHITANTFGYFKEYESGKIFFDCLEISGKEVYLESSFMNIKTAREMLEYVEKNKDYKIKSIDIEDVKENKVVVKMRLEVKDDEKKL</sequence>
<keyword evidence="1" id="KW-0812">Transmembrane</keyword>
<proteinExistence type="predicted"/>
<evidence type="ECO:0000313" key="2">
    <source>
        <dbReference type="EMBL" id="QGU95141.1"/>
    </source>
</evidence>
<keyword evidence="1" id="KW-0472">Membrane</keyword>